<sequence>MDASTSSSFIDSKPKLIYGKIVWSGGPSIRQNFSLPESIMFYMARNPSTAEVYNKLIQTCKYFFEKHPILVVADIYGNTKICPNEDCLGNEECCVKIDLNKFSSKFWFTNMIFPHDSNTSSILCSKIYRCENSTLKLFDQNLMYNNFKLLASSAKNVELVDVKITNADGSMVMLETIFETVQNVEKFCYAFGDNSSVVTPSAVIATLRKLGNLTELVLYNIPELPNLEDFSAFIKDPVDIKFSLWFHNNLSEEYKTQLNVLVDDIVASGLPNRLIWYEGQNEENRKIMFKRR</sequence>
<proteinExistence type="predicted"/>
<dbReference type="Proteomes" id="UP000887579">
    <property type="component" value="Unplaced"/>
</dbReference>
<protein>
    <submittedName>
        <fullName evidence="2">Uncharacterized protein</fullName>
    </submittedName>
</protein>
<name>A0AC34GVM4_9BILA</name>
<evidence type="ECO:0000313" key="1">
    <source>
        <dbReference type="Proteomes" id="UP000887579"/>
    </source>
</evidence>
<reference evidence="2" key="1">
    <citation type="submission" date="2022-11" db="UniProtKB">
        <authorList>
            <consortium name="WormBaseParasite"/>
        </authorList>
    </citation>
    <scope>IDENTIFICATION</scope>
</reference>
<accession>A0AC34GVM4</accession>
<evidence type="ECO:0000313" key="2">
    <source>
        <dbReference type="WBParaSite" id="ES5_v2.g870.t1"/>
    </source>
</evidence>
<dbReference type="WBParaSite" id="ES5_v2.g870.t1">
    <property type="protein sequence ID" value="ES5_v2.g870.t1"/>
    <property type="gene ID" value="ES5_v2.g870"/>
</dbReference>
<organism evidence="1 2">
    <name type="scientific">Panagrolaimus sp. ES5</name>
    <dbReference type="NCBI Taxonomy" id="591445"/>
    <lineage>
        <taxon>Eukaryota</taxon>
        <taxon>Metazoa</taxon>
        <taxon>Ecdysozoa</taxon>
        <taxon>Nematoda</taxon>
        <taxon>Chromadorea</taxon>
        <taxon>Rhabditida</taxon>
        <taxon>Tylenchina</taxon>
        <taxon>Panagrolaimomorpha</taxon>
        <taxon>Panagrolaimoidea</taxon>
        <taxon>Panagrolaimidae</taxon>
        <taxon>Panagrolaimus</taxon>
    </lineage>
</organism>